<comment type="subcellular location">
    <subcellularLocation>
        <location evidence="2 7">Cytoplasmic vesicle membrane</location>
        <topology evidence="2 7">Peripheral membrane protein</topology>
        <orientation evidence="2 7">Cytoplasmic side</orientation>
    </subcellularLocation>
    <subcellularLocation>
        <location evidence="7">Membrane</location>
        <location evidence="7">Coated pit</location>
        <topology evidence="7">Peripheral membrane protein</topology>
        <orientation evidence="7">Cytoplasmic side</orientation>
    </subcellularLocation>
    <text evidence="7">Cytoplasmic face of coated pits and vesicles.</text>
</comment>
<feature type="compositionally biased region" description="Basic and acidic residues" evidence="9">
    <location>
        <begin position="213"/>
        <end position="223"/>
    </location>
</feature>
<evidence type="ECO:0000256" key="8">
    <source>
        <dbReference type="SAM" id="Coils"/>
    </source>
</evidence>
<dbReference type="PANTHER" id="PTHR10639">
    <property type="entry name" value="CLATHRIN LIGHT CHAIN"/>
    <property type="match status" value="1"/>
</dbReference>
<evidence type="ECO:0000256" key="9">
    <source>
        <dbReference type="SAM" id="MobiDB-lite"/>
    </source>
</evidence>
<evidence type="ECO:0000256" key="2">
    <source>
        <dbReference type="ARBA" id="ARBA00004180"/>
    </source>
</evidence>
<dbReference type="GO" id="GO:0030130">
    <property type="term" value="C:clathrin coat of trans-Golgi network vesicle"/>
    <property type="evidence" value="ECO:0007669"/>
    <property type="project" value="InterPro"/>
</dbReference>
<sequence>MASSFDDTFTNEGDDLARASTRRFDEDDDDDEYIGHEPRLPPGRGFDAYTAFAAADEVSEEPIIVSGDVPEGYAFRSDFSSAPPPFPMNESSGKGHEEEDEEEGGPILPPPNEMDPEEGFVLREWRRQNTILLEEKEQKEKELRNEIIIEADEYKRAFYEKRKLNRETNKTQNREKENLFVANEEKFYANANKHYWKAIAELIPHEIANIEKKRGKKEQEKKPSVVVVQGPKPGKRTDLSRMRQILVKLKHNTPSHMKLPPPPAAASEDGPPTAATGESKGTSPSREATENENEPEAELLSPAAARQQPK</sequence>
<comment type="function">
    <text evidence="1 7">Clathrin is the major protein of the polyhedral coat of coated pits and vesicles.</text>
</comment>
<keyword evidence="4 7" id="KW-0472">Membrane</keyword>
<keyword evidence="10" id="KW-1185">Reference proteome</keyword>
<dbReference type="GO" id="GO:0072583">
    <property type="term" value="P:clathrin-dependent endocytosis"/>
    <property type="evidence" value="ECO:0007669"/>
    <property type="project" value="TreeGrafter"/>
</dbReference>
<feature type="compositionally biased region" description="Polar residues" evidence="9">
    <location>
        <begin position="1"/>
        <end position="11"/>
    </location>
</feature>
<feature type="region of interest" description="Disordered" evidence="9">
    <location>
        <begin position="1"/>
        <end position="46"/>
    </location>
</feature>
<evidence type="ECO:0000256" key="7">
    <source>
        <dbReference type="RuleBase" id="RU363137"/>
    </source>
</evidence>
<reference evidence="10" key="1">
    <citation type="journal article" date="2015" name="Nat. Genet.">
        <title>The pineapple genome and the evolution of CAM photosynthesis.</title>
        <authorList>
            <person name="Ming R."/>
            <person name="VanBuren R."/>
            <person name="Wai C.M."/>
            <person name="Tang H."/>
            <person name="Schatz M.C."/>
            <person name="Bowers J.E."/>
            <person name="Lyons E."/>
            <person name="Wang M.L."/>
            <person name="Chen J."/>
            <person name="Biggers E."/>
            <person name="Zhang J."/>
            <person name="Huang L."/>
            <person name="Zhang L."/>
            <person name="Miao W."/>
            <person name="Zhang J."/>
            <person name="Ye Z."/>
            <person name="Miao C."/>
            <person name="Lin Z."/>
            <person name="Wang H."/>
            <person name="Zhou H."/>
            <person name="Yim W.C."/>
            <person name="Priest H.D."/>
            <person name="Zheng C."/>
            <person name="Woodhouse M."/>
            <person name="Edger P.P."/>
            <person name="Guyot R."/>
            <person name="Guo H.B."/>
            <person name="Guo H."/>
            <person name="Zheng G."/>
            <person name="Singh R."/>
            <person name="Sharma A."/>
            <person name="Min X."/>
            <person name="Zheng Y."/>
            <person name="Lee H."/>
            <person name="Gurtowski J."/>
            <person name="Sedlazeck F.J."/>
            <person name="Harkess A."/>
            <person name="McKain M.R."/>
            <person name="Liao Z."/>
            <person name="Fang J."/>
            <person name="Liu J."/>
            <person name="Zhang X."/>
            <person name="Zhang Q."/>
            <person name="Hu W."/>
            <person name="Qin Y."/>
            <person name="Wang K."/>
            <person name="Chen L.Y."/>
            <person name="Shirley N."/>
            <person name="Lin Y.R."/>
            <person name="Liu L.Y."/>
            <person name="Hernandez A.G."/>
            <person name="Wright C.L."/>
            <person name="Bulone V."/>
            <person name="Tuskan G.A."/>
            <person name="Heath K."/>
            <person name="Zee F."/>
            <person name="Moore P.H."/>
            <person name="Sunkar R."/>
            <person name="Leebens-Mack J.H."/>
            <person name="Mockler T."/>
            <person name="Bennetzen J.L."/>
            <person name="Freeling M."/>
            <person name="Sankoff D."/>
            <person name="Paterson A.H."/>
            <person name="Zhu X."/>
            <person name="Yang X."/>
            <person name="Smith J.A."/>
            <person name="Cushman J.C."/>
            <person name="Paull R.E."/>
            <person name="Yu Q."/>
        </authorList>
    </citation>
    <scope>NUCLEOTIDE SEQUENCE [LARGE SCALE GENOMIC DNA]</scope>
    <source>
        <strain evidence="10">cv. F153</strain>
    </source>
</reference>
<dbReference type="RefSeq" id="XP_020115225.1">
    <property type="nucleotide sequence ID" value="XM_020259636.1"/>
</dbReference>
<dbReference type="GO" id="GO:0032050">
    <property type="term" value="F:clathrin heavy chain binding"/>
    <property type="evidence" value="ECO:0007669"/>
    <property type="project" value="TreeGrafter"/>
</dbReference>
<dbReference type="Pfam" id="PF01086">
    <property type="entry name" value="Clathrin_lg_ch"/>
    <property type="match status" value="1"/>
</dbReference>
<evidence type="ECO:0000256" key="5">
    <source>
        <dbReference type="ARBA" id="ARBA00023176"/>
    </source>
</evidence>
<organism evidence="10 11">
    <name type="scientific">Ananas comosus</name>
    <name type="common">Pineapple</name>
    <name type="synonym">Ananas ananas</name>
    <dbReference type="NCBI Taxonomy" id="4615"/>
    <lineage>
        <taxon>Eukaryota</taxon>
        <taxon>Viridiplantae</taxon>
        <taxon>Streptophyta</taxon>
        <taxon>Embryophyta</taxon>
        <taxon>Tracheophyta</taxon>
        <taxon>Spermatophyta</taxon>
        <taxon>Magnoliopsida</taxon>
        <taxon>Liliopsida</taxon>
        <taxon>Poales</taxon>
        <taxon>Bromeliaceae</taxon>
        <taxon>Bromelioideae</taxon>
        <taxon>Ananas</taxon>
    </lineage>
</organism>
<keyword evidence="6 7" id="KW-0968">Cytoplasmic vesicle</keyword>
<dbReference type="GO" id="GO:0006886">
    <property type="term" value="P:intracellular protein transport"/>
    <property type="evidence" value="ECO:0007669"/>
    <property type="project" value="InterPro"/>
</dbReference>
<evidence type="ECO:0000256" key="1">
    <source>
        <dbReference type="ARBA" id="ARBA00003913"/>
    </source>
</evidence>
<accession>A0A6P5HMN9</accession>
<dbReference type="GO" id="GO:0005198">
    <property type="term" value="F:structural molecule activity"/>
    <property type="evidence" value="ECO:0007669"/>
    <property type="project" value="InterPro"/>
</dbReference>
<keyword evidence="8" id="KW-0175">Coiled coil</keyword>
<dbReference type="GeneID" id="109729026"/>
<evidence type="ECO:0000256" key="3">
    <source>
        <dbReference type="ARBA" id="ARBA00005263"/>
    </source>
</evidence>
<feature type="compositionally biased region" description="Low complexity" evidence="9">
    <location>
        <begin position="298"/>
        <end position="310"/>
    </location>
</feature>
<evidence type="ECO:0000256" key="4">
    <source>
        <dbReference type="ARBA" id="ARBA00023136"/>
    </source>
</evidence>
<feature type="region of interest" description="Disordered" evidence="9">
    <location>
        <begin position="73"/>
        <end position="117"/>
    </location>
</feature>
<keyword evidence="5 7" id="KW-0168">Coated pit</keyword>
<comment type="similarity">
    <text evidence="3 7">Belongs to the clathrin light chain family.</text>
</comment>
<dbReference type="GO" id="GO:0030132">
    <property type="term" value="C:clathrin coat of coated pit"/>
    <property type="evidence" value="ECO:0007669"/>
    <property type="project" value="InterPro"/>
</dbReference>
<dbReference type="Gramene" id="Aco010300.1.mrna1">
    <property type="protein sequence ID" value="Aco010300.1.mrna1"/>
    <property type="gene ID" value="Aco010300.1.path1"/>
</dbReference>
<reference evidence="11" key="2">
    <citation type="submission" date="2025-08" db="UniProtKB">
        <authorList>
            <consortium name="RefSeq"/>
        </authorList>
    </citation>
    <scope>IDENTIFICATION</scope>
    <source>
        <tissue evidence="11">Leaf</tissue>
    </source>
</reference>
<dbReference type="PANTHER" id="PTHR10639:SF7">
    <property type="entry name" value="CLATHRIN LIGHT CHAIN"/>
    <property type="match status" value="1"/>
</dbReference>
<feature type="region of interest" description="Disordered" evidence="9">
    <location>
        <begin position="213"/>
        <end position="310"/>
    </location>
</feature>
<dbReference type="OrthoDB" id="782264at2759"/>
<gene>
    <name evidence="11" type="primary">LOC109729026</name>
</gene>
<evidence type="ECO:0000256" key="6">
    <source>
        <dbReference type="ARBA" id="ARBA00023329"/>
    </source>
</evidence>
<evidence type="ECO:0000313" key="10">
    <source>
        <dbReference type="Proteomes" id="UP000515123"/>
    </source>
</evidence>
<feature type="coiled-coil region" evidence="8">
    <location>
        <begin position="122"/>
        <end position="153"/>
    </location>
</feature>
<dbReference type="AlphaFoldDB" id="A0A6P5HMN9"/>
<name>A0A6P5HMN9_ANACO</name>
<dbReference type="Proteomes" id="UP000515123">
    <property type="component" value="Linkage group 25"/>
</dbReference>
<protein>
    <recommendedName>
        <fullName evidence="7">Clathrin light chain</fullName>
    </recommendedName>
</protein>
<dbReference type="InterPro" id="IPR000996">
    <property type="entry name" value="Clathrin_L-chain"/>
</dbReference>
<evidence type="ECO:0000313" key="11">
    <source>
        <dbReference type="RefSeq" id="XP_020115225.1"/>
    </source>
</evidence>
<proteinExistence type="inferred from homology"/>